<gene>
    <name evidence="1" type="ORF">BAE44_0024435</name>
</gene>
<keyword evidence="2" id="KW-1185">Reference proteome</keyword>
<sequence length="82" mass="9129">MLCLIPVSNPNLPSLALSLHITCVYKLHTKPGTGNMLPPPMPTLMITLSPIISVEHWRSIYTRSTDLPARCSAVQYCYSYLP</sequence>
<comment type="caution">
    <text evidence="1">The sequence shown here is derived from an EMBL/GenBank/DDBJ whole genome shotgun (WGS) entry which is preliminary data.</text>
</comment>
<dbReference type="Proteomes" id="UP000095767">
    <property type="component" value="Unassembled WGS sequence"/>
</dbReference>
<evidence type="ECO:0000313" key="1">
    <source>
        <dbReference type="EMBL" id="OEL14546.1"/>
    </source>
</evidence>
<proteinExistence type="predicted"/>
<protein>
    <submittedName>
        <fullName evidence="1">Uncharacterized protein</fullName>
    </submittedName>
</protein>
<evidence type="ECO:0000313" key="2">
    <source>
        <dbReference type="Proteomes" id="UP000095767"/>
    </source>
</evidence>
<organism evidence="1 2">
    <name type="scientific">Dichanthelium oligosanthes</name>
    <dbReference type="NCBI Taxonomy" id="888268"/>
    <lineage>
        <taxon>Eukaryota</taxon>
        <taxon>Viridiplantae</taxon>
        <taxon>Streptophyta</taxon>
        <taxon>Embryophyta</taxon>
        <taxon>Tracheophyta</taxon>
        <taxon>Spermatophyta</taxon>
        <taxon>Magnoliopsida</taxon>
        <taxon>Liliopsida</taxon>
        <taxon>Poales</taxon>
        <taxon>Poaceae</taxon>
        <taxon>PACMAD clade</taxon>
        <taxon>Panicoideae</taxon>
        <taxon>Panicodae</taxon>
        <taxon>Paniceae</taxon>
        <taxon>Dichantheliinae</taxon>
        <taxon>Dichanthelium</taxon>
    </lineage>
</organism>
<reference evidence="1 2" key="1">
    <citation type="submission" date="2016-09" db="EMBL/GenBank/DDBJ databases">
        <title>The draft genome of Dichanthelium oligosanthes: A C3 panicoid grass species.</title>
        <authorList>
            <person name="Studer A.J."/>
            <person name="Schnable J.C."/>
            <person name="Brutnell T.P."/>
        </authorList>
    </citation>
    <scope>NUCLEOTIDE SEQUENCE [LARGE SCALE GENOMIC DNA]</scope>
    <source>
        <strain evidence="2">cv. Kellogg 1175</strain>
        <tissue evidence="1">Leaf</tissue>
    </source>
</reference>
<name>A0A1E5UNX4_9POAL</name>
<dbReference type="AlphaFoldDB" id="A0A1E5UNX4"/>
<accession>A0A1E5UNX4</accession>
<dbReference type="EMBL" id="LWDX02069667">
    <property type="protein sequence ID" value="OEL14546.1"/>
    <property type="molecule type" value="Genomic_DNA"/>
</dbReference>